<accession>C0BZI3</accession>
<reference evidence="1" key="2">
    <citation type="submission" date="2013-06" db="EMBL/GenBank/DDBJ databases">
        <title>Draft genome sequence of Clostridium hylemonae (DSM 15053).</title>
        <authorList>
            <person name="Sudarsanam P."/>
            <person name="Ley R."/>
            <person name="Guruge J."/>
            <person name="Turnbaugh P.J."/>
            <person name="Mahowald M."/>
            <person name="Liep D."/>
            <person name="Gordon J."/>
        </authorList>
    </citation>
    <scope>NUCLEOTIDE SEQUENCE</scope>
    <source>
        <strain evidence="1">DSM 15053</strain>
    </source>
</reference>
<dbReference type="InterPro" id="IPR014998">
    <property type="entry name" value="DUF1848"/>
</dbReference>
<evidence type="ECO:0000313" key="1">
    <source>
        <dbReference type="EMBL" id="EEG74561.1"/>
    </source>
</evidence>
<dbReference type="STRING" id="553973.CLOHYLEM_05223"/>
<comment type="caution">
    <text evidence="1">The sequence shown here is derived from an EMBL/GenBank/DDBJ whole genome shotgun (WGS) entry which is preliminary data.</text>
</comment>
<dbReference type="Proteomes" id="UP000004893">
    <property type="component" value="Unassembled WGS sequence"/>
</dbReference>
<sequence>MIISASRRTDIPACYPDWFVNRLKAGEILVPNPYNRKKISRIALSPDTVDCIVFWTKNPEPLLPGLKEIDRLGYRYCFQMTVTDYEKDMEENIPSTEESMATFVLLAERLGRERVDWRFDPIILSGKYTLGYHLEKFEMMCEWLHNYTDRCIISFMDGCRENPYPEMEEEDMLEAAKGLSEIAGKYKLPLYTCAEKINLERYGIHHSACIDKEKIRKIIGYKLDLKKDAGQRKECRCAESIDIGMYDTCVNGCRYCYATGGAESAKKKHAQHDPESPLLVGHLRGDETIVERKVQSGRDMQISLFDLPYGVGAPKDAL</sequence>
<name>C0BZI3_9FIRM</name>
<reference evidence="1" key="1">
    <citation type="submission" date="2009-02" db="EMBL/GenBank/DDBJ databases">
        <authorList>
            <person name="Fulton L."/>
            <person name="Clifton S."/>
            <person name="Fulton B."/>
            <person name="Xu J."/>
            <person name="Minx P."/>
            <person name="Pepin K.H."/>
            <person name="Johnson M."/>
            <person name="Bhonagiri V."/>
            <person name="Nash W.E."/>
            <person name="Mardis E.R."/>
            <person name="Wilson R.K."/>
        </authorList>
    </citation>
    <scope>NUCLEOTIDE SEQUENCE [LARGE SCALE GENOMIC DNA]</scope>
    <source>
        <strain evidence="1">DSM 15053</strain>
    </source>
</reference>
<keyword evidence="2" id="KW-1185">Reference proteome</keyword>
<dbReference type="OrthoDB" id="9771212at2"/>
<dbReference type="Pfam" id="PF08902">
    <property type="entry name" value="DUF1848"/>
    <property type="match status" value="1"/>
</dbReference>
<organism evidence="1 2">
    <name type="scientific">[Clostridium] hylemonae DSM 15053</name>
    <dbReference type="NCBI Taxonomy" id="553973"/>
    <lineage>
        <taxon>Bacteria</taxon>
        <taxon>Bacillati</taxon>
        <taxon>Bacillota</taxon>
        <taxon>Clostridia</taxon>
        <taxon>Lachnospirales</taxon>
        <taxon>Lachnospiraceae</taxon>
    </lineage>
</organism>
<evidence type="ECO:0008006" key="3">
    <source>
        <dbReference type="Google" id="ProtNLM"/>
    </source>
</evidence>
<proteinExistence type="predicted"/>
<dbReference type="HOGENOM" id="CLU_069130_0_0_9"/>
<dbReference type="AlphaFoldDB" id="C0BZI3"/>
<dbReference type="EMBL" id="ABYI02000019">
    <property type="protein sequence ID" value="EEG74561.1"/>
    <property type="molecule type" value="Genomic_DNA"/>
</dbReference>
<dbReference type="RefSeq" id="WP_006442560.1">
    <property type="nucleotide sequence ID" value="NZ_CP036524.1"/>
</dbReference>
<dbReference type="eggNOG" id="COG1533">
    <property type="taxonomic scope" value="Bacteria"/>
</dbReference>
<gene>
    <name evidence="1" type="ORF">CLOHYLEM_05223</name>
</gene>
<protein>
    <recommendedName>
        <fullName evidence="3">DUF1848 domain-containing protein</fullName>
    </recommendedName>
</protein>
<evidence type="ECO:0000313" key="2">
    <source>
        <dbReference type="Proteomes" id="UP000004893"/>
    </source>
</evidence>